<dbReference type="CDD" id="cd05356">
    <property type="entry name" value="17beta-HSD1_like_SDR_c"/>
    <property type="match status" value="1"/>
</dbReference>
<dbReference type="EMBL" id="CADCXU010025462">
    <property type="protein sequence ID" value="CAB0012460.1"/>
    <property type="molecule type" value="Genomic_DNA"/>
</dbReference>
<keyword evidence="2" id="KW-0521">NADP</keyword>
<evidence type="ECO:0000256" key="3">
    <source>
        <dbReference type="ARBA" id="ARBA00023002"/>
    </source>
</evidence>
<evidence type="ECO:0000256" key="2">
    <source>
        <dbReference type="ARBA" id="ARBA00022857"/>
    </source>
</evidence>
<dbReference type="GO" id="GO:0016491">
    <property type="term" value="F:oxidoreductase activity"/>
    <property type="evidence" value="ECO:0007669"/>
    <property type="project" value="UniProtKB-KW"/>
</dbReference>
<name>A0A6H5HFL3_9HEMI</name>
<reference evidence="4 5" key="1">
    <citation type="submission" date="2020-02" db="EMBL/GenBank/DDBJ databases">
        <authorList>
            <person name="Ferguson B K."/>
        </authorList>
    </citation>
    <scope>NUCLEOTIDE SEQUENCE [LARGE SCALE GENOMIC DNA]</scope>
</reference>
<dbReference type="Pfam" id="PF00106">
    <property type="entry name" value="adh_short"/>
    <property type="match status" value="1"/>
</dbReference>
<organism evidence="4 5">
    <name type="scientific">Nesidiocoris tenuis</name>
    <dbReference type="NCBI Taxonomy" id="355587"/>
    <lineage>
        <taxon>Eukaryota</taxon>
        <taxon>Metazoa</taxon>
        <taxon>Ecdysozoa</taxon>
        <taxon>Arthropoda</taxon>
        <taxon>Hexapoda</taxon>
        <taxon>Insecta</taxon>
        <taxon>Pterygota</taxon>
        <taxon>Neoptera</taxon>
        <taxon>Paraneoptera</taxon>
        <taxon>Hemiptera</taxon>
        <taxon>Heteroptera</taxon>
        <taxon>Panheteroptera</taxon>
        <taxon>Cimicomorpha</taxon>
        <taxon>Miridae</taxon>
        <taxon>Dicyphina</taxon>
        <taxon>Nesidiocoris</taxon>
    </lineage>
</organism>
<evidence type="ECO:0000313" key="4">
    <source>
        <dbReference type="EMBL" id="CAB0012460.1"/>
    </source>
</evidence>
<dbReference type="InterPro" id="IPR036291">
    <property type="entry name" value="NAD(P)-bd_dom_sf"/>
</dbReference>
<dbReference type="FunFam" id="3.40.50.720:FF:000137">
    <property type="entry name" value="Hydroxysteroid (17-beta) dehydrogenase 3"/>
    <property type="match status" value="1"/>
</dbReference>
<sequence length="302" mass="33312">MELFLILAVIVGFIYYRRRGTKIVDDFSDLGKWAVVTGATDGIGKSFAFQLARKGFSVALISRSKDKLENVAKEIENQCSVSTKIVQADFTSVDPEMYARIAEELKNLDVGVLLNNVGTTTPHPEYFVALEKHHSYIYQDIINCNIASVVQMSRILLPGMIERRRGLIVNISSGLSIFPAPLHALYGGTKGFVTKFSKDLDIECRDKGVHVHALTTGLVATKLSGVFKTNFFTPSPDEYVKSALEKVLNHQICDGYIGHQILSDIASVIAFIAPGFLGSKILERFLKLQKSGTRKCAECNST</sequence>
<dbReference type="Proteomes" id="UP000479000">
    <property type="component" value="Unassembled WGS sequence"/>
</dbReference>
<dbReference type="Gene3D" id="3.40.50.720">
    <property type="entry name" value="NAD(P)-binding Rossmann-like Domain"/>
    <property type="match status" value="1"/>
</dbReference>
<dbReference type="OrthoDB" id="6606071at2759"/>
<dbReference type="PANTHER" id="PTHR43899">
    <property type="entry name" value="RH59310P"/>
    <property type="match status" value="1"/>
</dbReference>
<dbReference type="PANTHER" id="PTHR43899:SF13">
    <property type="entry name" value="RH59310P"/>
    <property type="match status" value="1"/>
</dbReference>
<proteinExistence type="inferred from homology"/>
<dbReference type="PRINTS" id="PR00081">
    <property type="entry name" value="GDHRDH"/>
</dbReference>
<evidence type="ECO:0000313" key="5">
    <source>
        <dbReference type="Proteomes" id="UP000479000"/>
    </source>
</evidence>
<keyword evidence="3" id="KW-0560">Oxidoreductase</keyword>
<dbReference type="InterPro" id="IPR051019">
    <property type="entry name" value="VLCFA-Steroid_DH"/>
</dbReference>
<gene>
    <name evidence="4" type="ORF">NTEN_LOCUS17196</name>
</gene>
<accession>A0A6H5HFL3</accession>
<dbReference type="AlphaFoldDB" id="A0A6H5HFL3"/>
<dbReference type="PIRSF" id="PIRSF000126">
    <property type="entry name" value="11-beta-HSD1"/>
    <property type="match status" value="1"/>
</dbReference>
<comment type="similarity">
    <text evidence="1">Belongs to the short-chain dehydrogenases/reductases (SDR) family.</text>
</comment>
<dbReference type="SUPFAM" id="SSF51735">
    <property type="entry name" value="NAD(P)-binding Rossmann-fold domains"/>
    <property type="match status" value="1"/>
</dbReference>
<protein>
    <submittedName>
        <fullName evidence="4">Uncharacterized protein</fullName>
    </submittedName>
</protein>
<keyword evidence="5" id="KW-1185">Reference proteome</keyword>
<evidence type="ECO:0000256" key="1">
    <source>
        <dbReference type="ARBA" id="ARBA00006484"/>
    </source>
</evidence>
<dbReference type="InterPro" id="IPR002347">
    <property type="entry name" value="SDR_fam"/>
</dbReference>